<protein>
    <recommendedName>
        <fullName evidence="1">DUF6699 domain-containing protein</fullName>
    </recommendedName>
</protein>
<evidence type="ECO:0000259" key="1">
    <source>
        <dbReference type="Pfam" id="PF20415"/>
    </source>
</evidence>
<dbReference type="Proteomes" id="UP001383192">
    <property type="component" value="Unassembled WGS sequence"/>
</dbReference>
<feature type="domain" description="DUF6699" evidence="1">
    <location>
        <begin position="26"/>
        <end position="161"/>
    </location>
</feature>
<gene>
    <name evidence="2" type="ORF">VNI00_006606</name>
</gene>
<organism evidence="2 3">
    <name type="scientific">Paramarasmius palmivorus</name>
    <dbReference type="NCBI Taxonomy" id="297713"/>
    <lineage>
        <taxon>Eukaryota</taxon>
        <taxon>Fungi</taxon>
        <taxon>Dikarya</taxon>
        <taxon>Basidiomycota</taxon>
        <taxon>Agaricomycotina</taxon>
        <taxon>Agaricomycetes</taxon>
        <taxon>Agaricomycetidae</taxon>
        <taxon>Agaricales</taxon>
        <taxon>Marasmiineae</taxon>
        <taxon>Marasmiaceae</taxon>
        <taxon>Paramarasmius</taxon>
    </lineage>
</organism>
<dbReference type="EMBL" id="JAYKXP010000020">
    <property type="protein sequence ID" value="KAK7047375.1"/>
    <property type="molecule type" value="Genomic_DNA"/>
</dbReference>
<dbReference type="InterPro" id="IPR046522">
    <property type="entry name" value="DUF6699"/>
</dbReference>
<evidence type="ECO:0000313" key="3">
    <source>
        <dbReference type="Proteomes" id="UP001383192"/>
    </source>
</evidence>
<name>A0AAW0D8D1_9AGAR</name>
<keyword evidence="3" id="KW-1185">Reference proteome</keyword>
<dbReference type="AlphaFoldDB" id="A0AAW0D8D1"/>
<sequence length="192" mass="21479">MAPRLHPLLENQPYDMKAKGGHCCPLLWNVGKPISDAKAMFPNQREPLPITHRVLSAFATDPPVPHIQISCGIFPDPWPIDVRNKQGVTVQDILESVFACLSSRYPGPDENFNALCAKQQRRILDVFQARVGTSPDPHQTWEAGMTRVDCLLHHTVFGGLSLLPLPKSGRKSTVVCILSLRRPNSFQVWDVR</sequence>
<accession>A0AAW0D8D1</accession>
<dbReference type="Pfam" id="PF20415">
    <property type="entry name" value="DUF6699"/>
    <property type="match status" value="1"/>
</dbReference>
<reference evidence="2 3" key="1">
    <citation type="submission" date="2024-01" db="EMBL/GenBank/DDBJ databases">
        <title>A draft genome for a cacao thread blight-causing isolate of Paramarasmius palmivorus.</title>
        <authorList>
            <person name="Baruah I.K."/>
            <person name="Bukari Y."/>
            <person name="Amoako-Attah I."/>
            <person name="Meinhardt L.W."/>
            <person name="Bailey B.A."/>
            <person name="Cohen S.P."/>
        </authorList>
    </citation>
    <scope>NUCLEOTIDE SEQUENCE [LARGE SCALE GENOMIC DNA]</scope>
    <source>
        <strain evidence="2 3">GH-12</strain>
    </source>
</reference>
<comment type="caution">
    <text evidence="2">The sequence shown here is derived from an EMBL/GenBank/DDBJ whole genome shotgun (WGS) entry which is preliminary data.</text>
</comment>
<evidence type="ECO:0000313" key="2">
    <source>
        <dbReference type="EMBL" id="KAK7047375.1"/>
    </source>
</evidence>
<proteinExistence type="predicted"/>